<dbReference type="InterPro" id="IPR036625">
    <property type="entry name" value="E3-bd_dom_sf"/>
</dbReference>
<name>J4UZN4_9GAMM</name>
<dbReference type="PANTHER" id="PTHR43178">
    <property type="entry name" value="DIHYDROLIPOAMIDE ACETYLTRANSFERASE COMPONENT OF PYRUVATE DEHYDROGENASE COMPLEX"/>
    <property type="match status" value="1"/>
</dbReference>
<keyword evidence="4 9" id="KW-0808">Transferase</keyword>
<comment type="function">
    <text evidence="7">The pyruvate dehydrogenase complex catalyzes the overall conversion of pyruvate to acetyl-CoA and CO(2). It contains multiple copies of three enzymatic components: pyruvate dehydrogenase (E1), dihydrolipoamide acetyltransferase (E2) and lipoamide dehydrogenase (E3).</text>
</comment>
<evidence type="ECO:0000256" key="1">
    <source>
        <dbReference type="ARBA" id="ARBA00001938"/>
    </source>
</evidence>
<dbReference type="GO" id="GO:0006086">
    <property type="term" value="P:pyruvate decarboxylation to acetyl-CoA"/>
    <property type="evidence" value="ECO:0007669"/>
    <property type="project" value="TreeGrafter"/>
</dbReference>
<evidence type="ECO:0000256" key="9">
    <source>
        <dbReference type="RuleBase" id="RU003423"/>
    </source>
</evidence>
<dbReference type="Pfam" id="PF02817">
    <property type="entry name" value="E3_binding"/>
    <property type="match status" value="1"/>
</dbReference>
<gene>
    <name evidence="12" type="primary">aceF</name>
    <name evidence="12" type="ORF">NT01SARS_0334</name>
</gene>
<dbReference type="SUPFAM" id="SSF51230">
    <property type="entry name" value="Single hybrid motif"/>
    <property type="match status" value="1"/>
</dbReference>
<dbReference type="InterPro" id="IPR050743">
    <property type="entry name" value="2-oxoacid_DH_E2_comp"/>
</dbReference>
<dbReference type="PROSITE" id="PS50968">
    <property type="entry name" value="BIOTINYL_LIPOYL"/>
    <property type="match status" value="1"/>
</dbReference>
<dbReference type="Proteomes" id="UP000010305">
    <property type="component" value="Unassembled WGS sequence"/>
</dbReference>
<keyword evidence="6 9" id="KW-0012">Acyltransferase</keyword>
<comment type="subunit">
    <text evidence="3">Forms a 24-polypeptide structural core with octahedral symmetry.</text>
</comment>
<dbReference type="AlphaFoldDB" id="J4UZN4"/>
<evidence type="ECO:0000256" key="8">
    <source>
        <dbReference type="ARBA" id="ARBA00048370"/>
    </source>
</evidence>
<dbReference type="CDD" id="cd06849">
    <property type="entry name" value="lipoyl_domain"/>
    <property type="match status" value="1"/>
</dbReference>
<dbReference type="SUPFAM" id="SSF47005">
    <property type="entry name" value="Peripheral subunit-binding domain of 2-oxo acid dehydrogenase complex"/>
    <property type="match status" value="1"/>
</dbReference>
<proteinExistence type="inferred from homology"/>
<dbReference type="InterPro" id="IPR004167">
    <property type="entry name" value="PSBD"/>
</dbReference>
<keyword evidence="5 9" id="KW-0450">Lipoyl</keyword>
<dbReference type="PANTHER" id="PTHR43178:SF2">
    <property type="entry name" value="DIHYDROLIPOYLLYSINE-RESIDUE ACETYLTRANSFERASE COMPONENT OF PYRUVATE DEHYDROGENASE COMPLEX"/>
    <property type="match status" value="1"/>
</dbReference>
<evidence type="ECO:0000259" key="10">
    <source>
        <dbReference type="PROSITE" id="PS50968"/>
    </source>
</evidence>
<dbReference type="Pfam" id="PF00198">
    <property type="entry name" value="2-oxoacid_dh"/>
    <property type="match status" value="1"/>
</dbReference>
<comment type="similarity">
    <text evidence="2 9">Belongs to the 2-oxoacid dehydrogenase family.</text>
</comment>
<accession>J4UZN4</accession>
<evidence type="ECO:0000256" key="4">
    <source>
        <dbReference type="ARBA" id="ARBA00022679"/>
    </source>
</evidence>
<evidence type="ECO:0000256" key="6">
    <source>
        <dbReference type="ARBA" id="ARBA00023315"/>
    </source>
</evidence>
<dbReference type="EC" id="2.3.1.-" evidence="9"/>
<protein>
    <recommendedName>
        <fullName evidence="9">Dihydrolipoamide acetyltransferase component of pyruvate dehydrogenase complex</fullName>
        <ecNumber evidence="9">2.3.1.-</ecNumber>
    </recommendedName>
</protein>
<dbReference type="InterPro" id="IPR001078">
    <property type="entry name" value="2-oxoacid_DH_actylTfrase"/>
</dbReference>
<dbReference type="InterPro" id="IPR000089">
    <property type="entry name" value="Biotin_lipoyl"/>
</dbReference>
<dbReference type="Gene3D" id="4.10.320.10">
    <property type="entry name" value="E3-binding domain"/>
    <property type="match status" value="1"/>
</dbReference>
<dbReference type="InterPro" id="IPR003016">
    <property type="entry name" value="2-oxoA_DH_lipoyl-BS"/>
</dbReference>
<comment type="catalytic activity">
    <reaction evidence="8">
        <text>N(6)-[(R)-dihydrolipoyl]-L-lysyl-[protein] + acetyl-CoA = N(6)-[(R)-S(8)-acetyldihydrolipoyl]-L-lysyl-[protein] + CoA</text>
        <dbReference type="Rhea" id="RHEA:17017"/>
        <dbReference type="Rhea" id="RHEA-COMP:10475"/>
        <dbReference type="Rhea" id="RHEA-COMP:10478"/>
        <dbReference type="ChEBI" id="CHEBI:57287"/>
        <dbReference type="ChEBI" id="CHEBI:57288"/>
        <dbReference type="ChEBI" id="CHEBI:83100"/>
        <dbReference type="ChEBI" id="CHEBI:83111"/>
        <dbReference type="EC" id="2.3.1.12"/>
    </reaction>
</comment>
<dbReference type="SUPFAM" id="SSF52777">
    <property type="entry name" value="CoA-dependent acyltransferases"/>
    <property type="match status" value="1"/>
</dbReference>
<dbReference type="PROSITE" id="PS00189">
    <property type="entry name" value="LIPOYL"/>
    <property type="match status" value="1"/>
</dbReference>
<dbReference type="EMBL" id="JH611156">
    <property type="protein sequence ID" value="EJP71852.1"/>
    <property type="molecule type" value="Genomic_DNA"/>
</dbReference>
<dbReference type="STRING" id="1123866.NT01SARS_0334"/>
<keyword evidence="12" id="KW-0670">Pyruvate</keyword>
<feature type="domain" description="Peripheral subunit-binding (PSBD)" evidence="11">
    <location>
        <begin position="137"/>
        <end position="174"/>
    </location>
</feature>
<feature type="domain" description="Lipoyl-binding" evidence="10">
    <location>
        <begin position="4"/>
        <end position="78"/>
    </location>
</feature>
<dbReference type="GO" id="GO:0031405">
    <property type="term" value="F:lipoic acid binding"/>
    <property type="evidence" value="ECO:0007669"/>
    <property type="project" value="TreeGrafter"/>
</dbReference>
<dbReference type="PROSITE" id="PS51826">
    <property type="entry name" value="PSBD"/>
    <property type="match status" value="1"/>
</dbReference>
<evidence type="ECO:0000313" key="13">
    <source>
        <dbReference type="Proteomes" id="UP000010305"/>
    </source>
</evidence>
<dbReference type="Gene3D" id="3.30.559.10">
    <property type="entry name" value="Chloramphenicol acetyltransferase-like domain"/>
    <property type="match status" value="1"/>
</dbReference>
<dbReference type="GO" id="GO:0005737">
    <property type="term" value="C:cytoplasm"/>
    <property type="evidence" value="ECO:0007669"/>
    <property type="project" value="TreeGrafter"/>
</dbReference>
<reference evidence="12 13" key="1">
    <citation type="journal article" date="2012" name="ISME J.">
        <title>Genomic insights to SAR86, an abundant and uncultivated marine bacterial lineage.</title>
        <authorList>
            <person name="Dupont C.L."/>
            <person name="Rusch D.B."/>
            <person name="Yooseph S."/>
            <person name="Lombardo M.J."/>
            <person name="Richter R.A."/>
            <person name="Valas R."/>
            <person name="Novotny M."/>
            <person name="Yee-Greenbaum J."/>
            <person name="Selengut J.D."/>
            <person name="Haft D.H."/>
            <person name="Halpern A.L."/>
            <person name="Lasken R.S."/>
            <person name="Nealson K."/>
            <person name="Friedman R."/>
            <person name="Venter J.C."/>
        </authorList>
    </citation>
    <scope>NUCLEOTIDE SEQUENCE [LARGE SCALE GENOMIC DNA]</scope>
</reference>
<dbReference type="InterPro" id="IPR011053">
    <property type="entry name" value="Single_hybrid_motif"/>
</dbReference>
<evidence type="ECO:0000256" key="7">
    <source>
        <dbReference type="ARBA" id="ARBA00025211"/>
    </source>
</evidence>
<dbReference type="GO" id="GO:0004742">
    <property type="term" value="F:dihydrolipoyllysine-residue acetyltransferase activity"/>
    <property type="evidence" value="ECO:0007669"/>
    <property type="project" value="UniProtKB-EC"/>
</dbReference>
<evidence type="ECO:0000313" key="12">
    <source>
        <dbReference type="EMBL" id="EJP71852.1"/>
    </source>
</evidence>
<dbReference type="Gene3D" id="2.40.50.100">
    <property type="match status" value="1"/>
</dbReference>
<evidence type="ECO:0000256" key="3">
    <source>
        <dbReference type="ARBA" id="ARBA00011484"/>
    </source>
</evidence>
<dbReference type="HOGENOM" id="CLU_016733_10_0_6"/>
<sequence>MSNVKTINLPDYGDFDEVEVIEICVESGQEVDSEEPILILETDKAAMEIPSSVNGIVNKVILNVGDKVKVGMPFLEIEVQENKEVDKTNIDTKEEVSVDEKTFMDDPPSAVDDAANVMSKQESNVINLNNHKSKNIHSGPATRKLAREFGINLSLVAGSGPKGRILKEDLHQYVKNILSSPQEQTFKSTQPDIDFSEWGNTKEVDLTKFQKTSLDNLHSSWVNIPHVTQHEEINISKLMKIREKLCKKYKVKISPLAFILKGLSVSLKEYEMMNSSLSKDLNTIIFKDFINIGVAVDTEYGLIVPNIKNIDSKNISNIASEVKELADLAKKRRLKNEHLQGASFTVSSLSGVGGKFFTPIINPPEVGILGLSRTFDSLKLDKLKLETVKMLPVSLSYDHRVINGVYAIQFINHLSEVLNDIKFLEDSFK</sequence>
<organism evidence="12 13">
    <name type="scientific">SAR86 cluster bacterium SAR86A</name>
    <dbReference type="NCBI Taxonomy" id="1123866"/>
    <lineage>
        <taxon>Bacteria</taxon>
        <taxon>Pseudomonadati</taxon>
        <taxon>Pseudomonadota</taxon>
        <taxon>Gammaproteobacteria</taxon>
        <taxon>SAR86 cluster</taxon>
    </lineage>
</organism>
<evidence type="ECO:0000259" key="11">
    <source>
        <dbReference type="PROSITE" id="PS51826"/>
    </source>
</evidence>
<comment type="cofactor">
    <cofactor evidence="1 9">
        <name>(R)-lipoate</name>
        <dbReference type="ChEBI" id="CHEBI:83088"/>
    </cofactor>
</comment>
<evidence type="ECO:0000256" key="2">
    <source>
        <dbReference type="ARBA" id="ARBA00007317"/>
    </source>
</evidence>
<dbReference type="InterPro" id="IPR023213">
    <property type="entry name" value="CAT-like_dom_sf"/>
</dbReference>
<evidence type="ECO:0000256" key="5">
    <source>
        <dbReference type="ARBA" id="ARBA00022823"/>
    </source>
</evidence>
<dbReference type="Pfam" id="PF00364">
    <property type="entry name" value="Biotin_lipoyl"/>
    <property type="match status" value="1"/>
</dbReference>